<evidence type="ECO:0000259" key="1">
    <source>
        <dbReference type="Pfam" id="PF00724"/>
    </source>
</evidence>
<dbReference type="Proteomes" id="UP000298327">
    <property type="component" value="Unassembled WGS sequence"/>
</dbReference>
<dbReference type="InterPro" id="IPR045247">
    <property type="entry name" value="Oye-like"/>
</dbReference>
<name>A0A4Y9Z3U3_9AGAM</name>
<dbReference type="EMBL" id="SEOQ01000159">
    <property type="protein sequence ID" value="TFY68533.1"/>
    <property type="molecule type" value="Genomic_DNA"/>
</dbReference>
<keyword evidence="3" id="KW-1185">Reference proteome</keyword>
<dbReference type="Gene3D" id="3.20.20.70">
    <property type="entry name" value="Aldolase class I"/>
    <property type="match status" value="1"/>
</dbReference>
<accession>A0A4Y9Z3U3</accession>
<protein>
    <recommendedName>
        <fullName evidence="1">NADH:flavin oxidoreductase/NADH oxidase N-terminal domain-containing protein</fullName>
    </recommendedName>
</protein>
<proteinExistence type="predicted"/>
<dbReference type="STRING" id="205917.A0A4Y9Z3U3"/>
<dbReference type="SUPFAM" id="SSF51395">
    <property type="entry name" value="FMN-linked oxidoreductases"/>
    <property type="match status" value="1"/>
</dbReference>
<gene>
    <name evidence="2" type="ORF">EVG20_g3509</name>
</gene>
<comment type="caution">
    <text evidence="2">The sequence shown here is derived from an EMBL/GenBank/DDBJ whole genome shotgun (WGS) entry which is preliminary data.</text>
</comment>
<evidence type="ECO:0000313" key="2">
    <source>
        <dbReference type="EMBL" id="TFY68533.1"/>
    </source>
</evidence>
<dbReference type="GO" id="GO:0010181">
    <property type="term" value="F:FMN binding"/>
    <property type="evidence" value="ECO:0007669"/>
    <property type="project" value="InterPro"/>
</dbReference>
<dbReference type="PANTHER" id="PTHR22893:SF91">
    <property type="entry name" value="NADPH DEHYDROGENASE 2-RELATED"/>
    <property type="match status" value="1"/>
</dbReference>
<dbReference type="Pfam" id="PF00724">
    <property type="entry name" value="Oxidored_FMN"/>
    <property type="match status" value="1"/>
</dbReference>
<dbReference type="AlphaFoldDB" id="A0A4Y9Z3U3"/>
<dbReference type="PANTHER" id="PTHR22893">
    <property type="entry name" value="NADH OXIDOREDUCTASE-RELATED"/>
    <property type="match status" value="1"/>
</dbReference>
<dbReference type="InterPro" id="IPR001155">
    <property type="entry name" value="OxRdtase_FMN_N"/>
</dbReference>
<evidence type="ECO:0000313" key="3">
    <source>
        <dbReference type="Proteomes" id="UP000298327"/>
    </source>
</evidence>
<reference evidence="2 3" key="1">
    <citation type="submission" date="2019-02" db="EMBL/GenBank/DDBJ databases">
        <title>Genome sequencing of the rare red list fungi Dentipellis fragilis.</title>
        <authorList>
            <person name="Buettner E."/>
            <person name="Kellner H."/>
        </authorList>
    </citation>
    <scope>NUCLEOTIDE SEQUENCE [LARGE SCALE GENOMIC DNA]</scope>
    <source>
        <strain evidence="2 3">DSM 105465</strain>
    </source>
</reference>
<feature type="domain" description="NADH:flavin oxidoreductase/NADH oxidase N-terminal" evidence="1">
    <location>
        <begin position="16"/>
        <end position="98"/>
    </location>
</feature>
<dbReference type="InterPro" id="IPR013785">
    <property type="entry name" value="Aldolase_TIM"/>
</dbReference>
<organism evidence="2 3">
    <name type="scientific">Dentipellis fragilis</name>
    <dbReference type="NCBI Taxonomy" id="205917"/>
    <lineage>
        <taxon>Eukaryota</taxon>
        <taxon>Fungi</taxon>
        <taxon>Dikarya</taxon>
        <taxon>Basidiomycota</taxon>
        <taxon>Agaricomycotina</taxon>
        <taxon>Agaricomycetes</taxon>
        <taxon>Russulales</taxon>
        <taxon>Hericiaceae</taxon>
        <taxon>Dentipellis</taxon>
    </lineage>
</organism>
<dbReference type="OrthoDB" id="276546at2759"/>
<dbReference type="GO" id="GO:0016491">
    <property type="term" value="F:oxidoreductase activity"/>
    <property type="evidence" value="ECO:0007669"/>
    <property type="project" value="InterPro"/>
</dbReference>
<sequence>MPTFTTLAQRIRDAHPDFAYLHVVEPRMNGEEYQAITTESNDALRRIWAPRPFIAAGGFDRAEAMRAADSEGEGVLVAFGRHFISNPDLPRRLKNDWPLAKYDRSTFYTHGPEAVEGYIDYPAYAAT</sequence>